<accession>A0A7D4BQF9</accession>
<evidence type="ECO:0000256" key="1">
    <source>
        <dbReference type="ARBA" id="ARBA00022729"/>
    </source>
</evidence>
<dbReference type="KEGG" id="kpul:GXN76_10350"/>
<dbReference type="SMART" id="SM01208">
    <property type="entry name" value="G5"/>
    <property type="match status" value="1"/>
</dbReference>
<dbReference type="RefSeq" id="WP_173222907.1">
    <property type="nucleotide sequence ID" value="NZ_CP048104.1"/>
</dbReference>
<dbReference type="CDD" id="cd22786">
    <property type="entry name" value="DPBB_YuiC-like"/>
    <property type="match status" value="1"/>
</dbReference>
<dbReference type="Gene3D" id="2.20.230.10">
    <property type="entry name" value="Resuscitation-promoting factor rpfb"/>
    <property type="match status" value="1"/>
</dbReference>
<name>A0A7D4BQF9_9BACL</name>
<evidence type="ECO:0000313" key="4">
    <source>
        <dbReference type="EMBL" id="QKG84831.1"/>
    </source>
</evidence>
<dbReference type="Pfam" id="PF06725">
    <property type="entry name" value="3D"/>
    <property type="match status" value="1"/>
</dbReference>
<dbReference type="InterPro" id="IPR051933">
    <property type="entry name" value="Resuscitation_pf_RpfB"/>
</dbReference>
<evidence type="ECO:0000313" key="5">
    <source>
        <dbReference type="Proteomes" id="UP000503088"/>
    </source>
</evidence>
<dbReference type="GO" id="GO:0009254">
    <property type="term" value="P:peptidoglycan turnover"/>
    <property type="evidence" value="ECO:0007669"/>
    <property type="project" value="InterPro"/>
</dbReference>
<dbReference type="InterPro" id="IPR010611">
    <property type="entry name" value="3D_dom"/>
</dbReference>
<reference evidence="4 5" key="1">
    <citation type="submission" date="2020-01" db="EMBL/GenBank/DDBJ databases">
        <authorList>
            <person name="Gulvik C.A."/>
            <person name="Batra D.G."/>
        </authorList>
    </citation>
    <scope>NUCLEOTIDE SEQUENCE [LARGE SCALE GENOMIC DNA]</scope>
    <source>
        <strain evidence="4 5">W9323</strain>
    </source>
</reference>
<feature type="region of interest" description="Disordered" evidence="2">
    <location>
        <begin position="222"/>
        <end position="251"/>
    </location>
</feature>
<dbReference type="InterPro" id="IPR007137">
    <property type="entry name" value="DUF348"/>
</dbReference>
<dbReference type="GO" id="GO:0019867">
    <property type="term" value="C:outer membrane"/>
    <property type="evidence" value="ECO:0007669"/>
    <property type="project" value="InterPro"/>
</dbReference>
<proteinExistence type="predicted"/>
<dbReference type="SUPFAM" id="SSF50685">
    <property type="entry name" value="Barwin-like endoglucanases"/>
    <property type="match status" value="1"/>
</dbReference>
<keyword evidence="5" id="KW-1185">Reference proteome</keyword>
<dbReference type="InterPro" id="IPR036908">
    <property type="entry name" value="RlpA-like_sf"/>
</dbReference>
<dbReference type="PANTHER" id="PTHR39160:SF4">
    <property type="entry name" value="RESUSCITATION-PROMOTING FACTOR RPFB"/>
    <property type="match status" value="1"/>
</dbReference>
<dbReference type="AlphaFoldDB" id="A0A7D4BQF9"/>
<dbReference type="InterPro" id="IPR011098">
    <property type="entry name" value="G5_dom"/>
</dbReference>
<feature type="region of interest" description="Disordered" evidence="2">
    <location>
        <begin position="156"/>
        <end position="178"/>
    </location>
</feature>
<organism evidence="4 5">
    <name type="scientific">Kroppenstedtia pulmonis</name>
    <dbReference type="NCBI Taxonomy" id="1380685"/>
    <lineage>
        <taxon>Bacteria</taxon>
        <taxon>Bacillati</taxon>
        <taxon>Bacillota</taxon>
        <taxon>Bacilli</taxon>
        <taxon>Bacillales</taxon>
        <taxon>Thermoactinomycetaceae</taxon>
        <taxon>Kroppenstedtia</taxon>
    </lineage>
</organism>
<dbReference type="Pfam" id="PF03990">
    <property type="entry name" value="DUF348"/>
    <property type="match status" value="1"/>
</dbReference>
<dbReference type="Proteomes" id="UP000503088">
    <property type="component" value="Chromosome"/>
</dbReference>
<dbReference type="PANTHER" id="PTHR39160">
    <property type="entry name" value="CELL WALL-BINDING PROTEIN YOCH"/>
    <property type="match status" value="1"/>
</dbReference>
<dbReference type="Gene3D" id="2.40.40.10">
    <property type="entry name" value="RlpA-like domain"/>
    <property type="match status" value="1"/>
</dbReference>
<sequence>MKKPLIIALGIATVLLLSGTVVGYAMMQKEVNISFSDKDETVTANVFNGTLSDALTEEGYDLKKLKKQYKPSVAWDTPIDEDTKVHLACNCTVSLKQGGEKPVKMKTSEPTVGDFLKKQNVKLSKNDQVNAEMKQKITNDMMIIIDQIEKRVKKKVEETDYKTEEKEDSDLPKGEKKVVKQGKKGQEIYQITALYKNGKAMVTDKKLIDSVKPVTEIVKVGAGETKEEKEENSTTEEKKKESTQVASSGGSRIAGLKYKKSISGQATGYTHTGNPTATGVMPRRGTIAVDPSVIPLGTRLYIPGYGQGVAQDTGGAVRGNIIDLFFESRSEAIQWGRRNVTIYILE</sequence>
<dbReference type="Pfam" id="PF07501">
    <property type="entry name" value="G5"/>
    <property type="match status" value="1"/>
</dbReference>
<keyword evidence="1" id="KW-0732">Signal</keyword>
<gene>
    <name evidence="4" type="ORF">GXN76_10350</name>
</gene>
<protein>
    <submittedName>
        <fullName evidence="4">DUF348 domain-containing protein</fullName>
    </submittedName>
</protein>
<dbReference type="EMBL" id="CP048104">
    <property type="protein sequence ID" value="QKG84831.1"/>
    <property type="molecule type" value="Genomic_DNA"/>
</dbReference>
<dbReference type="GO" id="GO:0004553">
    <property type="term" value="F:hydrolase activity, hydrolyzing O-glycosyl compounds"/>
    <property type="evidence" value="ECO:0007669"/>
    <property type="project" value="InterPro"/>
</dbReference>
<dbReference type="PROSITE" id="PS51109">
    <property type="entry name" value="G5"/>
    <property type="match status" value="1"/>
</dbReference>
<evidence type="ECO:0000259" key="3">
    <source>
        <dbReference type="PROSITE" id="PS51109"/>
    </source>
</evidence>
<feature type="domain" description="G5" evidence="3">
    <location>
        <begin position="145"/>
        <end position="224"/>
    </location>
</feature>
<evidence type="ECO:0000256" key="2">
    <source>
        <dbReference type="SAM" id="MobiDB-lite"/>
    </source>
</evidence>
<feature type="compositionally biased region" description="Basic and acidic residues" evidence="2">
    <location>
        <begin position="224"/>
        <end position="242"/>
    </location>
</feature>